<comment type="caution">
    <text evidence="1">The sequence shown here is derived from an EMBL/GenBank/DDBJ whole genome shotgun (WGS) entry which is preliminary data.</text>
</comment>
<name>A0ABP2E384_YERBE</name>
<keyword evidence="2" id="KW-1185">Reference proteome</keyword>
<protein>
    <submittedName>
        <fullName evidence="1">Uncharacterized protein</fullName>
    </submittedName>
</protein>
<evidence type="ECO:0000313" key="1">
    <source>
        <dbReference type="EMBL" id="EEQ05981.1"/>
    </source>
</evidence>
<reference evidence="1" key="1">
    <citation type="submission" date="2008-12" db="EMBL/GenBank/DDBJ databases">
        <title>Annotation of the Yersinia bercovieri ATCC 43970 genome.</title>
        <authorList>
            <person name="Read T.D."/>
            <person name="Akmal A."/>
            <person name="Bishop-Lilly K."/>
            <person name="Chen P.E."/>
            <person name="Cook C."/>
            <person name="Kiley M.P."/>
            <person name="Lentz S."/>
            <person name="Mateczun A."/>
            <person name="Nagarajan N."/>
            <person name="Nolan N."/>
            <person name="Osborne B.I."/>
            <person name="Pop M."/>
            <person name="Sozhamannan S."/>
            <person name="Stewart A.C."/>
            <person name="Sulakvelidze A."/>
            <person name="Thomason B."/>
            <person name="Willner K."/>
            <person name="Zwick M.E."/>
        </authorList>
    </citation>
    <scope>NUCLEOTIDE SEQUENCE [LARGE SCALE GENOMIC DNA]</scope>
    <source>
        <strain evidence="1">ATCC 43970</strain>
    </source>
</reference>
<dbReference type="EMBL" id="AALC02000038">
    <property type="protein sequence ID" value="EEQ05981.1"/>
    <property type="molecule type" value="Genomic_DNA"/>
</dbReference>
<evidence type="ECO:0000313" key="2">
    <source>
        <dbReference type="Proteomes" id="UP000010319"/>
    </source>
</evidence>
<sequence>MFTITRRDIYSPADNKRQIIQINNHIDSYCDYHLHLIGVFAYNRQP</sequence>
<organism evidence="1 2">
    <name type="scientific">Yersinia bercovieri ATCC 43970</name>
    <dbReference type="NCBI Taxonomy" id="349968"/>
    <lineage>
        <taxon>Bacteria</taxon>
        <taxon>Pseudomonadati</taxon>
        <taxon>Pseudomonadota</taxon>
        <taxon>Gammaproteobacteria</taxon>
        <taxon>Enterobacterales</taxon>
        <taxon>Yersiniaceae</taxon>
        <taxon>Yersinia</taxon>
    </lineage>
</organism>
<accession>A0ABP2E384</accession>
<gene>
    <name evidence="1" type="ORF">yberc0001_7470</name>
</gene>
<dbReference type="Proteomes" id="UP000010319">
    <property type="component" value="Unassembled WGS sequence"/>
</dbReference>
<proteinExistence type="predicted"/>